<dbReference type="InterPro" id="IPR013022">
    <property type="entry name" value="Xyl_isomerase-like_TIM-brl"/>
</dbReference>
<protein>
    <submittedName>
        <fullName evidence="2">Sugar phosphate isomerase/epimerase</fullName>
    </submittedName>
</protein>
<dbReference type="AlphaFoldDB" id="A0A9D1G9K6"/>
<name>A0A9D1G9K6_9FIRM</name>
<evidence type="ECO:0000313" key="3">
    <source>
        <dbReference type="Proteomes" id="UP000886893"/>
    </source>
</evidence>
<comment type="caution">
    <text evidence="2">The sequence shown here is derived from an EMBL/GenBank/DDBJ whole genome shotgun (WGS) entry which is preliminary data.</text>
</comment>
<keyword evidence="2" id="KW-0413">Isomerase</keyword>
<feature type="non-terminal residue" evidence="2">
    <location>
        <position position="191"/>
    </location>
</feature>
<dbReference type="EMBL" id="DVKI01000083">
    <property type="protein sequence ID" value="HIT17268.1"/>
    <property type="molecule type" value="Genomic_DNA"/>
</dbReference>
<reference evidence="2" key="1">
    <citation type="submission" date="2020-10" db="EMBL/GenBank/DDBJ databases">
        <authorList>
            <person name="Gilroy R."/>
        </authorList>
    </citation>
    <scope>NUCLEOTIDE SEQUENCE</scope>
    <source>
        <strain evidence="2">14508</strain>
    </source>
</reference>
<proteinExistence type="predicted"/>
<evidence type="ECO:0000313" key="2">
    <source>
        <dbReference type="EMBL" id="HIT17268.1"/>
    </source>
</evidence>
<feature type="domain" description="Xylose isomerase-like TIM barrel" evidence="1">
    <location>
        <begin position="25"/>
        <end position="190"/>
    </location>
</feature>
<reference evidence="2" key="2">
    <citation type="journal article" date="2021" name="PeerJ">
        <title>Extensive microbial diversity within the chicken gut microbiome revealed by metagenomics and culture.</title>
        <authorList>
            <person name="Gilroy R."/>
            <person name="Ravi A."/>
            <person name="Getino M."/>
            <person name="Pursley I."/>
            <person name="Horton D.L."/>
            <person name="Alikhan N.F."/>
            <person name="Baker D."/>
            <person name="Gharbi K."/>
            <person name="Hall N."/>
            <person name="Watson M."/>
            <person name="Adriaenssens E.M."/>
            <person name="Foster-Nyarko E."/>
            <person name="Jarju S."/>
            <person name="Secka A."/>
            <person name="Antonio M."/>
            <person name="Oren A."/>
            <person name="Chaudhuri R.R."/>
            <person name="La Ragione R."/>
            <person name="Hildebrand F."/>
            <person name="Pallen M.J."/>
        </authorList>
    </citation>
    <scope>NUCLEOTIDE SEQUENCE</scope>
    <source>
        <strain evidence="2">14508</strain>
    </source>
</reference>
<evidence type="ECO:0000259" key="1">
    <source>
        <dbReference type="Pfam" id="PF01261"/>
    </source>
</evidence>
<dbReference type="Proteomes" id="UP000886893">
    <property type="component" value="Unassembled WGS sequence"/>
</dbReference>
<dbReference type="Pfam" id="PF01261">
    <property type="entry name" value="AP_endonuc_2"/>
    <property type="match status" value="1"/>
</dbReference>
<gene>
    <name evidence="2" type="ORF">IAD04_02665</name>
</gene>
<dbReference type="SUPFAM" id="SSF51658">
    <property type="entry name" value="Xylose isomerase-like"/>
    <property type="match status" value="1"/>
</dbReference>
<sequence>MYDLKIGVIESLESILANGTKRLDKIGVKQIQLNCWNADICTPENAKKVKEILGDRVTISGVWGGWNVGPTEWNFTMGPYTIGIVPEEWREARIACLKKEADFCKMLGVDNMTTHVGFMPEIPNSKEYNSFLDAVSEVADYCNKLNIKFCFETGEETPIAVLRCIDDLNARGYHNIGINLDPANLLMYGKG</sequence>
<organism evidence="2 3">
    <name type="scientific">Candidatus Caccosoma faecigallinarum</name>
    <dbReference type="NCBI Taxonomy" id="2840720"/>
    <lineage>
        <taxon>Bacteria</taxon>
        <taxon>Bacillati</taxon>
        <taxon>Bacillota</taxon>
        <taxon>Bacillota incertae sedis</taxon>
        <taxon>Candidatus Caccosoma</taxon>
    </lineage>
</organism>
<dbReference type="InterPro" id="IPR036237">
    <property type="entry name" value="Xyl_isomerase-like_sf"/>
</dbReference>
<dbReference type="Gene3D" id="3.20.20.150">
    <property type="entry name" value="Divalent-metal-dependent TIM barrel enzymes"/>
    <property type="match status" value="1"/>
</dbReference>
<dbReference type="GO" id="GO:0016853">
    <property type="term" value="F:isomerase activity"/>
    <property type="evidence" value="ECO:0007669"/>
    <property type="project" value="UniProtKB-KW"/>
</dbReference>
<accession>A0A9D1G9K6</accession>